<evidence type="ECO:0000259" key="4">
    <source>
        <dbReference type="Pfam" id="PF23282"/>
    </source>
</evidence>
<keyword evidence="6" id="KW-1185">Reference proteome</keyword>
<dbReference type="InterPro" id="IPR032675">
    <property type="entry name" value="LRR_dom_sf"/>
</dbReference>
<dbReference type="InterPro" id="IPR044974">
    <property type="entry name" value="Disease_R_plants"/>
</dbReference>
<feature type="domain" description="C-JID" evidence="3">
    <location>
        <begin position="583"/>
        <end position="684"/>
    </location>
</feature>
<evidence type="ECO:0000259" key="3">
    <source>
        <dbReference type="Pfam" id="PF20160"/>
    </source>
</evidence>
<dbReference type="InterPro" id="IPR058192">
    <property type="entry name" value="WHD_ROQ1-like"/>
</dbReference>
<dbReference type="GO" id="GO:0006952">
    <property type="term" value="P:defense response"/>
    <property type="evidence" value="ECO:0007669"/>
    <property type="project" value="InterPro"/>
</dbReference>
<dbReference type="PANTHER" id="PTHR11017:SF333">
    <property type="entry name" value="ADP-RIBOSYL CYCLASE_CYCLIC ADP-RIBOSE HYDROLASE-RELATED"/>
    <property type="match status" value="1"/>
</dbReference>
<dbReference type="SUPFAM" id="SSF52058">
    <property type="entry name" value="L domain-like"/>
    <property type="match status" value="1"/>
</dbReference>
<keyword evidence="2" id="KW-0677">Repeat</keyword>
<evidence type="ECO:0000313" key="6">
    <source>
        <dbReference type="Proteomes" id="UP000029121"/>
    </source>
</evidence>
<keyword evidence="1" id="KW-0433">Leucine-rich repeat</keyword>
<evidence type="ECO:0000256" key="2">
    <source>
        <dbReference type="ARBA" id="ARBA00022737"/>
    </source>
</evidence>
<evidence type="ECO:0000313" key="5">
    <source>
        <dbReference type="EMBL" id="EOA12872.1"/>
    </source>
</evidence>
<name>R0EUR1_9BRAS</name>
<feature type="domain" description="Disease resistance protein Roq1-like winged-helix" evidence="4">
    <location>
        <begin position="41"/>
        <end position="111"/>
    </location>
</feature>
<dbReference type="AlphaFoldDB" id="R0EUR1"/>
<protein>
    <submittedName>
        <fullName evidence="5">Uncharacterized protein</fullName>
    </submittedName>
</protein>
<dbReference type="STRING" id="81985.R0EUR1"/>
<sequence length="692" mass="79132">MGSHFRGMSKQEWKKELPRLRTSLDTDIQSILKFSYDALDDEEKYLFLHIACFFNYQVIEKVVTHLSYLLLDARKGLNVLAEKSLISIEYGSVRMHNLLVQLGRDIVRKQSIHEPGNRLYLIDAREIYEILIDDVRASRRLIGINFNFGTKSVKKSFNISERAFQRMTNLRFLRFEGDHNTLDLPCGLDYMSRNLRLLRWTYFPMTCLPPIFNPEFIVEINLRNSKLEKLWEEFKIKCSYSLSVQPLPNLKWMDLYSSKNLKELPDLSTATNLLELNLGGCSSLVKLPSTIGYTKSLQKLNLGYCSSLMRLPSFIGSSTNLQILYLRGCSSLVELPSFYGNFINLKDLDLSNLACLVELPSFVGNATNLEILDLSDCSSLVKLPFSIGNLQKLQRLNLHGCSKLEYLPTDINLESLDILELTDCLLLKLFPEICTSLRILDLRGTAIEEVPSSIKSWSHLTSLSMTYSVKLKECPHAFDTITTLYVDDDEIQELPPWVNEFSRLELLLLNGCKKLGCKKLVSLPQIPDSLTYIIAEDCESLERLDCSFQSKDTDLLSFAKCFKLNQEARDFIIRTRTRGYAVLPGGEVPSYFTHRAAGGSLTINLNEKPLPTSMRFKACILLVNENENDTRSSVTVTCKNSRMRLYDIFTEHLYIFEVGMDVTSNELVFEFKVDRNNWKIAQCGVIQLSEVA</sequence>
<accession>R0EUR1</accession>
<dbReference type="Pfam" id="PF07725">
    <property type="entry name" value="LRR_3"/>
    <property type="match status" value="1"/>
</dbReference>
<dbReference type="InterPro" id="IPR036390">
    <property type="entry name" value="WH_DNA-bd_sf"/>
</dbReference>
<dbReference type="InterPro" id="IPR011713">
    <property type="entry name" value="Leu-rich_rpt_3"/>
</dbReference>
<dbReference type="Gene3D" id="3.80.10.10">
    <property type="entry name" value="Ribonuclease Inhibitor"/>
    <property type="match status" value="3"/>
</dbReference>
<organism evidence="5 6">
    <name type="scientific">Capsella rubella</name>
    <dbReference type="NCBI Taxonomy" id="81985"/>
    <lineage>
        <taxon>Eukaryota</taxon>
        <taxon>Viridiplantae</taxon>
        <taxon>Streptophyta</taxon>
        <taxon>Embryophyta</taxon>
        <taxon>Tracheophyta</taxon>
        <taxon>Spermatophyta</taxon>
        <taxon>Magnoliopsida</taxon>
        <taxon>eudicotyledons</taxon>
        <taxon>Gunneridae</taxon>
        <taxon>Pentapetalae</taxon>
        <taxon>rosids</taxon>
        <taxon>malvids</taxon>
        <taxon>Brassicales</taxon>
        <taxon>Brassicaceae</taxon>
        <taxon>Camelineae</taxon>
        <taxon>Capsella</taxon>
    </lineage>
</organism>
<evidence type="ECO:0000256" key="1">
    <source>
        <dbReference type="ARBA" id="ARBA00022614"/>
    </source>
</evidence>
<proteinExistence type="predicted"/>
<dbReference type="SUPFAM" id="SSF46785">
    <property type="entry name" value="Winged helix' DNA-binding domain"/>
    <property type="match status" value="1"/>
</dbReference>
<dbReference type="Pfam" id="PF23282">
    <property type="entry name" value="WHD_ROQ1"/>
    <property type="match status" value="1"/>
</dbReference>
<dbReference type="Proteomes" id="UP000029121">
    <property type="component" value="Unassembled WGS sequence"/>
</dbReference>
<dbReference type="PANTHER" id="PTHR11017">
    <property type="entry name" value="LEUCINE-RICH REPEAT-CONTAINING PROTEIN"/>
    <property type="match status" value="1"/>
</dbReference>
<gene>
    <name evidence="5" type="ORF">CARUB_v10025844mg</name>
</gene>
<dbReference type="EMBL" id="KB870812">
    <property type="protein sequence ID" value="EOA12872.1"/>
    <property type="molecule type" value="Genomic_DNA"/>
</dbReference>
<dbReference type="InterPro" id="IPR045344">
    <property type="entry name" value="C-JID"/>
</dbReference>
<reference evidence="6" key="1">
    <citation type="journal article" date="2013" name="Nat. Genet.">
        <title>The Capsella rubella genome and the genomic consequences of rapid mating system evolution.</title>
        <authorList>
            <person name="Slotte T."/>
            <person name="Hazzouri K.M."/>
            <person name="Agren J.A."/>
            <person name="Koenig D."/>
            <person name="Maumus F."/>
            <person name="Guo Y.L."/>
            <person name="Steige K."/>
            <person name="Platts A.E."/>
            <person name="Escobar J.S."/>
            <person name="Newman L.K."/>
            <person name="Wang W."/>
            <person name="Mandakova T."/>
            <person name="Vello E."/>
            <person name="Smith L.M."/>
            <person name="Henz S.R."/>
            <person name="Steffen J."/>
            <person name="Takuno S."/>
            <person name="Brandvain Y."/>
            <person name="Coop G."/>
            <person name="Andolfatto P."/>
            <person name="Hu T.T."/>
            <person name="Blanchette M."/>
            <person name="Clark R.M."/>
            <person name="Quesneville H."/>
            <person name="Nordborg M."/>
            <person name="Gaut B.S."/>
            <person name="Lysak M.A."/>
            <person name="Jenkins J."/>
            <person name="Grimwood J."/>
            <person name="Chapman J."/>
            <person name="Prochnik S."/>
            <person name="Shu S."/>
            <person name="Rokhsar D."/>
            <person name="Schmutz J."/>
            <person name="Weigel D."/>
            <person name="Wright S.I."/>
        </authorList>
    </citation>
    <scope>NUCLEOTIDE SEQUENCE [LARGE SCALE GENOMIC DNA]</scope>
    <source>
        <strain evidence="6">cv. Monte Gargano</strain>
    </source>
</reference>
<dbReference type="Pfam" id="PF20160">
    <property type="entry name" value="C-JID"/>
    <property type="match status" value="1"/>
</dbReference>